<organism evidence="1 2">
    <name type="scientific">Aureitalea marina</name>
    <dbReference type="NCBI Taxonomy" id="930804"/>
    <lineage>
        <taxon>Bacteria</taxon>
        <taxon>Pseudomonadati</taxon>
        <taxon>Bacteroidota</taxon>
        <taxon>Flavobacteriia</taxon>
        <taxon>Flavobacteriales</taxon>
        <taxon>Flavobacteriaceae</taxon>
        <taxon>Aureitalea</taxon>
    </lineage>
</organism>
<comment type="caution">
    <text evidence="1">The sequence shown here is derived from an EMBL/GenBank/DDBJ whole genome shotgun (WGS) entry which is preliminary data.</text>
</comment>
<gene>
    <name evidence="1" type="ORF">BST85_13030</name>
</gene>
<name>A0A2S7KSW1_9FLAO</name>
<dbReference type="AlphaFoldDB" id="A0A2S7KSW1"/>
<evidence type="ECO:0000313" key="2">
    <source>
        <dbReference type="Proteomes" id="UP000239800"/>
    </source>
</evidence>
<reference evidence="1 2" key="1">
    <citation type="submission" date="2016-11" db="EMBL/GenBank/DDBJ databases">
        <title>Trade-off between light-utilization and light-protection in marine flavobacteria.</title>
        <authorList>
            <person name="Kumagai Y."/>
        </authorList>
    </citation>
    <scope>NUCLEOTIDE SEQUENCE [LARGE SCALE GENOMIC DNA]</scope>
    <source>
        <strain evidence="1 2">NBRC 107741</strain>
    </source>
</reference>
<dbReference type="EMBL" id="MQUB01000001">
    <property type="protein sequence ID" value="PQB05719.1"/>
    <property type="molecule type" value="Genomic_DNA"/>
</dbReference>
<proteinExistence type="predicted"/>
<protein>
    <submittedName>
        <fullName evidence="1">Uncharacterized protein</fullName>
    </submittedName>
</protein>
<evidence type="ECO:0000313" key="1">
    <source>
        <dbReference type="EMBL" id="PQB05719.1"/>
    </source>
</evidence>
<accession>A0A2S7KSW1</accession>
<sequence>MIGIPLRILLLLVSYIIVRITRAKLFKKLNQLMMAESEKAAAMKVEEERVPEKPLIAPLKIREMDASTELSEAKSIREEAVAQAEREFNRTIFDRPGNTRSIYFDSNDRSFLFYSDDRHRHVLLLWV</sequence>
<dbReference type="Proteomes" id="UP000239800">
    <property type="component" value="Unassembled WGS sequence"/>
</dbReference>
<keyword evidence="2" id="KW-1185">Reference proteome</keyword>
<dbReference type="RefSeq" id="WP_104813666.1">
    <property type="nucleotide sequence ID" value="NZ_MQUB01000001.1"/>
</dbReference>